<protein>
    <submittedName>
        <fullName evidence="1">Uncharacterized protein</fullName>
    </submittedName>
</protein>
<proteinExistence type="predicted"/>
<sequence length="146" mass="17594">MERYYLVSPEKEKKKEKSFFYWMRESEDNDNWVQFVKGVWCPKTMGDDIKLCAEIDTEETFLLDWSNTWLHRPDSNAGWLNRDGRFFGCPWHYHDHLAKFVLGYEVPEVEDAGWVRVQNSQYYTCEKRLSAEQQNWLSTRGFKIFG</sequence>
<dbReference type="EMBL" id="UOEA01000045">
    <property type="protein sequence ID" value="VAV83685.1"/>
    <property type="molecule type" value="Genomic_DNA"/>
</dbReference>
<name>A0A3B0RJT8_9ZZZZ</name>
<accession>A0A3B0RJT8</accession>
<reference evidence="1" key="1">
    <citation type="submission" date="2018-06" db="EMBL/GenBank/DDBJ databases">
        <authorList>
            <person name="Zhirakovskaya E."/>
        </authorList>
    </citation>
    <scope>NUCLEOTIDE SEQUENCE</scope>
</reference>
<evidence type="ECO:0000313" key="1">
    <source>
        <dbReference type="EMBL" id="VAV83685.1"/>
    </source>
</evidence>
<organism evidence="1">
    <name type="scientific">hydrothermal vent metagenome</name>
    <dbReference type="NCBI Taxonomy" id="652676"/>
    <lineage>
        <taxon>unclassified sequences</taxon>
        <taxon>metagenomes</taxon>
        <taxon>ecological metagenomes</taxon>
    </lineage>
</organism>
<dbReference type="AlphaFoldDB" id="A0A3B0RJT8"/>
<gene>
    <name evidence="1" type="ORF">MNBD_DELTA01-959</name>
</gene>